<dbReference type="InterPro" id="IPR007529">
    <property type="entry name" value="Znf_HIT"/>
</dbReference>
<keyword evidence="8" id="KW-0862">Zinc</keyword>
<dbReference type="GO" id="GO:0005634">
    <property type="term" value="C:nucleus"/>
    <property type="evidence" value="ECO:0007669"/>
    <property type="project" value="UniProtKB-SubCell"/>
</dbReference>
<evidence type="ECO:0000256" key="2">
    <source>
        <dbReference type="ARBA" id="ARBA00004496"/>
    </source>
</evidence>
<proteinExistence type="evidence at transcript level"/>
<comment type="subunit">
    <text evidence="10">Thyroid receptor interacting proteins (TRIPs) specifically interact with the ligand binding domain of the thyroid receptor (TR). Requires the presence of thyroid hormone for its interaction. Interacts with NUFIP1. Interacts (via HIT-type zinc finger) with the RUVBL1/RUVBL2 complex in the presence of ADP.</text>
</comment>
<dbReference type="InterPro" id="IPR051639">
    <property type="entry name" value="BCD1"/>
</dbReference>
<organism evidence="15">
    <name type="scientific">Xenopus tropicalis</name>
    <name type="common">Western clawed frog</name>
    <name type="synonym">Silurana tropicalis</name>
    <dbReference type="NCBI Taxonomy" id="8364"/>
    <lineage>
        <taxon>Eukaryota</taxon>
        <taxon>Metazoa</taxon>
        <taxon>Chordata</taxon>
        <taxon>Craniata</taxon>
        <taxon>Vertebrata</taxon>
        <taxon>Euteleostomi</taxon>
        <taxon>Amphibia</taxon>
        <taxon>Batrachia</taxon>
        <taxon>Anura</taxon>
        <taxon>Pipoidea</taxon>
        <taxon>Pipidae</taxon>
        <taxon>Xenopodinae</taxon>
        <taxon>Xenopus</taxon>
        <taxon>Silurana</taxon>
    </lineage>
</organism>
<dbReference type="KEGG" id="xtr:733819"/>
<dbReference type="GO" id="GO:0005737">
    <property type="term" value="C:cytoplasm"/>
    <property type="evidence" value="ECO:0007669"/>
    <property type="project" value="UniProtKB-SubCell"/>
</dbReference>
<dbReference type="Pfam" id="PF21373">
    <property type="entry name" value="ZNHIT3_C"/>
    <property type="match status" value="1"/>
</dbReference>
<dbReference type="PROSITE" id="PS51083">
    <property type="entry name" value="ZF_HIT"/>
    <property type="match status" value="1"/>
</dbReference>
<evidence type="ECO:0000256" key="3">
    <source>
        <dbReference type="ARBA" id="ARBA00021568"/>
    </source>
</evidence>
<dbReference type="CTD" id="9326"/>
<evidence type="ECO:0000256" key="8">
    <source>
        <dbReference type="ARBA" id="ARBA00022833"/>
    </source>
</evidence>
<dbReference type="OrthoDB" id="18412at2759"/>
<keyword evidence="4" id="KW-0963">Cytoplasm</keyword>
<evidence type="ECO:0000256" key="6">
    <source>
        <dbReference type="ARBA" id="ARBA00022723"/>
    </source>
</evidence>
<name>Q28E80_XENTR</name>
<dbReference type="EMBL" id="CR848407">
    <property type="protein sequence ID" value="CAJ82353.1"/>
    <property type="molecule type" value="mRNA"/>
</dbReference>
<feature type="domain" description="HIT-type" evidence="12">
    <location>
        <begin position="6"/>
        <end position="38"/>
    </location>
</feature>
<evidence type="ECO:0000313" key="14">
    <source>
        <dbReference type="EMBL" id="AAI57155.1"/>
    </source>
</evidence>
<evidence type="ECO:0000313" key="17">
    <source>
        <dbReference type="Proteomes" id="UP000008143"/>
    </source>
</evidence>
<evidence type="ECO:0000313" key="18">
    <source>
        <dbReference type="RefSeq" id="NP_001039046.1"/>
    </source>
</evidence>
<dbReference type="GeneID" id="733819"/>
<accession>F6QQH4</accession>
<evidence type="ECO:0000256" key="10">
    <source>
        <dbReference type="ARBA" id="ARBA00046946"/>
    </source>
</evidence>
<keyword evidence="7 11" id="KW-0863">Zinc-finger</keyword>
<dbReference type="PANTHER" id="PTHR13483:SF11">
    <property type="entry name" value="ZINC FINGER HIT DOMAIN-CONTAINING PROTEIN 3"/>
    <property type="match status" value="1"/>
</dbReference>
<evidence type="ECO:0000313" key="19">
    <source>
        <dbReference type="Xenbase" id="XB-GENE-5750415"/>
    </source>
</evidence>
<reference evidence="16" key="4">
    <citation type="journal article" date="2010" name="Science">
        <title>The genome of the Western clawed frog Xenopus tropicalis.</title>
        <authorList>
            <person name="Hellsten U."/>
            <person name="Harland R.M."/>
            <person name="Gilchrist M.J."/>
            <person name="Hendrix D."/>
            <person name="Jurka J."/>
            <person name="Kapitonov V."/>
            <person name="Ovcharenko I."/>
            <person name="Putnam N.H."/>
            <person name="Shu S."/>
            <person name="Taher L."/>
            <person name="Blitz I.L."/>
            <person name="Blumberg B."/>
            <person name="Dichmann D.S."/>
            <person name="Dubchak I."/>
            <person name="Amaya E."/>
            <person name="Detter J.C."/>
            <person name="Fletcher R."/>
            <person name="Gerhard D.S."/>
            <person name="Goodstein D."/>
            <person name="Graves T."/>
            <person name="Grigoriev I.V."/>
            <person name="Grimwood J."/>
            <person name="Kawashima T."/>
            <person name="Lindquist E."/>
            <person name="Lucas S.M."/>
            <person name="Mead P.E."/>
            <person name="Mitros T."/>
            <person name="Ogino H."/>
            <person name="Ohta Y."/>
            <person name="Poliakov A.V."/>
            <person name="Pollet N."/>
            <person name="Robert J."/>
            <person name="Salamov A."/>
            <person name="Sater A.K."/>
            <person name="Schmutz J."/>
            <person name="Terry A."/>
            <person name="Vize P.D."/>
            <person name="Warren W.C."/>
            <person name="Wells D."/>
            <person name="Wills A."/>
            <person name="Wilson R.K."/>
            <person name="Zimmerman L.B."/>
            <person name="Zorn A.M."/>
            <person name="Grainger R."/>
            <person name="Grammer T."/>
            <person name="Khokha M.K."/>
            <person name="Richardson P.M."/>
            <person name="Rokhsar D.S."/>
        </authorList>
    </citation>
    <scope>NUCLEOTIDE SEQUENCE [LARGE SCALE GENOMIC DNA]</scope>
    <source>
        <strain evidence="16">Nigerian</strain>
    </source>
</reference>
<keyword evidence="17" id="KW-1185">Reference proteome</keyword>
<keyword evidence="15" id="KW-0675">Receptor</keyword>
<dbReference type="InterPro" id="IPR048371">
    <property type="entry name" value="ZNHIT3_C"/>
</dbReference>
<dbReference type="Proteomes" id="UP000008143">
    <property type="component" value="Chromosome 2"/>
</dbReference>
<keyword evidence="9" id="KW-0539">Nucleus</keyword>
<evidence type="ECO:0000256" key="9">
    <source>
        <dbReference type="ARBA" id="ARBA00023242"/>
    </source>
</evidence>
<evidence type="ECO:0000313" key="15">
    <source>
        <dbReference type="EMBL" id="CAJ82353.1"/>
    </source>
</evidence>
<evidence type="ECO:0000256" key="11">
    <source>
        <dbReference type="PROSITE-ProRule" id="PRU00453"/>
    </source>
</evidence>
<dbReference type="OMA" id="PCASAKS"/>
<reference evidence="15" key="2">
    <citation type="submission" date="2006-10" db="EMBL/GenBank/DDBJ databases">
        <authorList>
            <person name="Amaya E."/>
            <person name="Ashurst J.L."/>
            <person name="Bonfield J.K."/>
            <person name="Croning M.D.R."/>
            <person name="Chen C-K."/>
            <person name="Davies R.M."/>
            <person name="Francis M.D."/>
            <person name="Garrett N."/>
            <person name="Gilchrist M.J."/>
            <person name="Grafham D.V."/>
            <person name="McLaren S.R."/>
            <person name="Papalopulu N."/>
            <person name="Rogers J."/>
            <person name="Smith J.C."/>
            <person name="Taylor R.G."/>
            <person name="Voigt J."/>
            <person name="Zorn A.M."/>
        </authorList>
    </citation>
    <scope>NUCLEOTIDE SEQUENCE</scope>
</reference>
<accession>Q28E80</accession>
<dbReference type="RefSeq" id="NP_001039046.1">
    <property type="nucleotide sequence ID" value="NM_001045581.1"/>
</dbReference>
<evidence type="ECO:0000313" key="13">
    <source>
        <dbReference type="EMBL" id="AAI21594.1"/>
    </source>
</evidence>
<keyword evidence="5" id="KW-0597">Phosphoprotein</keyword>
<evidence type="ECO:0000256" key="1">
    <source>
        <dbReference type="ARBA" id="ARBA00004123"/>
    </source>
</evidence>
<evidence type="ECO:0000256" key="5">
    <source>
        <dbReference type="ARBA" id="ARBA00022553"/>
    </source>
</evidence>
<dbReference type="GO" id="GO:0008270">
    <property type="term" value="F:zinc ion binding"/>
    <property type="evidence" value="ECO:0007669"/>
    <property type="project" value="UniProtKB-UniRule"/>
</dbReference>
<dbReference type="PANTHER" id="PTHR13483">
    <property type="entry name" value="BOX C_D SNORNA PROTEIN 1-RELATED"/>
    <property type="match status" value="1"/>
</dbReference>
<dbReference type="Pfam" id="PF04438">
    <property type="entry name" value="zf-HIT"/>
    <property type="match status" value="1"/>
</dbReference>
<evidence type="ECO:0000259" key="12">
    <source>
        <dbReference type="PROSITE" id="PS51083"/>
    </source>
</evidence>
<dbReference type="EMBL" id="BC121593">
    <property type="protein sequence ID" value="AAI21594.1"/>
    <property type="molecule type" value="mRNA"/>
</dbReference>
<reference evidence="14" key="3">
    <citation type="submission" date="2007-12" db="EMBL/GenBank/DDBJ databases">
        <authorList>
            <consortium name="NIH - Xenopus Gene Collection (XGC) project"/>
        </authorList>
    </citation>
    <scope>NUCLEOTIDE SEQUENCE [LARGE SCALE MRNA]</scope>
    <source>
        <strain evidence="13">N6</strain>
        <tissue evidence="13">Ovary</tissue>
        <tissue evidence="14">Whole embryo</tissue>
    </source>
</reference>
<gene>
    <name evidence="16 18 19" type="primary">znhit3</name>
    <name evidence="13" type="synonym">LOC733819</name>
    <name evidence="15" type="synonym">trip3</name>
    <name evidence="15" type="ORF">TNeu075h04.1-001</name>
</gene>
<protein>
    <recommendedName>
        <fullName evidence="3">Zinc finger HIT domain-containing protein 3</fullName>
    </recommendedName>
</protein>
<dbReference type="Ensembl" id="ENSXETT00000054616">
    <property type="protein sequence ID" value="ENSXETP00000054616"/>
    <property type="gene ID" value="ENSXETG00000025713"/>
</dbReference>
<dbReference type="AGR" id="Xenbase:XB-GENE-5750415"/>
<dbReference type="EMBL" id="BC157154">
    <property type="protein sequence ID" value="AAI57155.1"/>
    <property type="molecule type" value="mRNA"/>
</dbReference>
<reference evidence="16" key="5">
    <citation type="submission" date="2011-06" db="UniProtKB">
        <authorList>
            <consortium name="Ensembl"/>
        </authorList>
    </citation>
    <scope>IDENTIFICATION</scope>
</reference>
<dbReference type="Gene3D" id="3.30.60.190">
    <property type="match status" value="1"/>
</dbReference>
<evidence type="ECO:0000313" key="16">
    <source>
        <dbReference type="Ensembl" id="ENSXETP00000054616"/>
    </source>
</evidence>
<dbReference type="Bgee" id="ENSXETG00000025713">
    <property type="expression patterns" value="Expressed in ovary and 13 other cell types or tissues"/>
</dbReference>
<reference evidence="18" key="1">
    <citation type="journal article" date="2002" name="Dev. Dyn.">
        <title>Genetic and genomic tools for Xenopus research: The NIH Xenopus initiative.</title>
        <authorList>
            <person name="Klein S.L."/>
            <person name="Strausberg R.L."/>
            <person name="Wagner L."/>
            <person name="Pontius J."/>
            <person name="Clifton S.W."/>
            <person name="Richardson P."/>
        </authorList>
    </citation>
    <scope>NUCLEOTIDE SEQUENCE</scope>
</reference>
<dbReference type="SUPFAM" id="SSF144232">
    <property type="entry name" value="HIT/MYND zinc finger-like"/>
    <property type="match status" value="1"/>
</dbReference>
<accession>F7A3I4</accession>
<dbReference type="HOGENOM" id="CLU_117355_1_0_1"/>
<comment type="subcellular location">
    <subcellularLocation>
        <location evidence="2">Cytoplasm</location>
    </subcellularLocation>
    <subcellularLocation>
        <location evidence="1">Nucleus</location>
    </subcellularLocation>
</comment>
<dbReference type="AlphaFoldDB" id="Q28E80"/>
<evidence type="ECO:0000256" key="7">
    <source>
        <dbReference type="ARBA" id="ARBA00022771"/>
    </source>
</evidence>
<sequence>MPLKPCCVCYSVTPKYRCPGCRARYCSVSCCKRHKEECTLKSTPADTITQIDRGEKLLPREDDLIDEDNESDRVPQHKLKLLGESEKLKHLLLNPHLRELLIKLDQAEEREDTVKKYMQEPLFVEFADRCLSIIEPEEKENKFPD</sequence>
<dbReference type="PaxDb" id="8364-ENSXETP00000042112"/>
<dbReference type="GeneTree" id="ENSGT00390000010822"/>
<dbReference type="CDD" id="cd23024">
    <property type="entry name" value="zf-HIT_ZNHIT2-3"/>
    <property type="match status" value="1"/>
</dbReference>
<reference evidence="18" key="6">
    <citation type="submission" date="2025-04" db="UniProtKB">
        <authorList>
            <consortium name="RefSeq"/>
        </authorList>
    </citation>
    <scope>IDENTIFICATION</scope>
</reference>
<keyword evidence="6" id="KW-0479">Metal-binding</keyword>
<evidence type="ECO:0000256" key="4">
    <source>
        <dbReference type="ARBA" id="ARBA00022490"/>
    </source>
</evidence>
<dbReference type="Xenbase" id="XB-GENE-5750415">
    <property type="gene designation" value="znhit3"/>
</dbReference>
<dbReference type="PaxDb" id="8364-ENSXETP00000058876"/>
<dbReference type="DNASU" id="733819"/>